<evidence type="ECO:0000256" key="1">
    <source>
        <dbReference type="ARBA" id="ARBA00004123"/>
    </source>
</evidence>
<gene>
    <name evidence="8" type="ORF">PFBG_02179</name>
</gene>
<dbReference type="PANTHER" id="PTHR45685:SF1">
    <property type="entry name" value="HELICASE SRCAP"/>
    <property type="match status" value="1"/>
</dbReference>
<keyword evidence="3" id="KW-0347">Helicase</keyword>
<dbReference type="GO" id="GO:0006338">
    <property type="term" value="P:chromatin remodeling"/>
    <property type="evidence" value="ECO:0007669"/>
    <property type="project" value="TreeGrafter"/>
</dbReference>
<dbReference type="EMBL" id="KE123609">
    <property type="protein sequence ID" value="EUR72978.1"/>
    <property type="molecule type" value="Genomic_DNA"/>
</dbReference>
<dbReference type="Pfam" id="PF07529">
    <property type="entry name" value="HSA"/>
    <property type="match status" value="1"/>
</dbReference>
<dbReference type="AlphaFoldDB" id="W7FEH6"/>
<reference evidence="8 9" key="2">
    <citation type="submission" date="2013-02" db="EMBL/GenBank/DDBJ databases">
        <title>The Genome Sequence of Plasmodium falciparum 7G8.</title>
        <authorList>
            <consortium name="The Broad Institute Genome Sequencing Platform"/>
            <consortium name="The Broad Institute Genome Sequencing Center for Infectious Disease"/>
            <person name="Neafsey D."/>
            <person name="Cheeseman I."/>
            <person name="Volkman S."/>
            <person name="Adams J."/>
            <person name="Walker B."/>
            <person name="Young S.K."/>
            <person name="Zeng Q."/>
            <person name="Gargeya S."/>
            <person name="Fitzgerald M."/>
            <person name="Haas B."/>
            <person name="Abouelleil A."/>
            <person name="Alvarado L."/>
            <person name="Arachchi H.M."/>
            <person name="Berlin A.M."/>
            <person name="Chapman S.B."/>
            <person name="Dewar J."/>
            <person name="Goldberg J."/>
            <person name="Griggs A."/>
            <person name="Gujja S."/>
            <person name="Hansen M."/>
            <person name="Howarth C."/>
            <person name="Imamovic A."/>
            <person name="Larimer J."/>
            <person name="McCowan C."/>
            <person name="Murphy C."/>
            <person name="Neiman D."/>
            <person name="Pearson M."/>
            <person name="Priest M."/>
            <person name="Roberts A."/>
            <person name="Saif S."/>
            <person name="Shea T."/>
            <person name="Sisk P."/>
            <person name="Sykes S."/>
            <person name="Wortman J."/>
            <person name="Nusbaum C."/>
            <person name="Birren B."/>
        </authorList>
    </citation>
    <scope>NUCLEOTIDE SEQUENCE [LARGE SCALE GENOMIC DNA]</scope>
    <source>
        <strain evidence="8 9">7G8</strain>
    </source>
</reference>
<keyword evidence="2" id="KW-0547">Nucleotide-binding</keyword>
<feature type="domain" description="HSA" evidence="7">
    <location>
        <begin position="66"/>
        <end position="138"/>
    </location>
</feature>
<evidence type="ECO:0000313" key="9">
    <source>
        <dbReference type="Proteomes" id="UP000030688"/>
    </source>
</evidence>
<dbReference type="GO" id="GO:0016887">
    <property type="term" value="F:ATP hydrolysis activity"/>
    <property type="evidence" value="ECO:0007669"/>
    <property type="project" value="TreeGrafter"/>
</dbReference>
<evidence type="ECO:0000313" key="8">
    <source>
        <dbReference type="EMBL" id="EUR72978.1"/>
    </source>
</evidence>
<feature type="compositionally biased region" description="Low complexity" evidence="6">
    <location>
        <begin position="209"/>
        <end position="221"/>
    </location>
</feature>
<dbReference type="Proteomes" id="UP000030688">
    <property type="component" value="Unassembled WGS sequence"/>
</dbReference>
<sequence length="441" mass="53113">MNEIKSESLLQTRPFKLGIEDIQNLGSSYFIENNEKLKKYNNEISSLKKELDILNEKMGKCTTTTKIVEPAKTPEFTFWYYELKEMKGFQDLVMYEVKKKKKHFKVLSHSCLKYLSNREKMKIKKQEEEEKRLKLYSKNISSYMDVFWKKIEKLVWEEKKRELQQTLNKKKEMRFKKFVKEAIKKIKDARHNNAHELFENKYVSMSSNNNSEIVNNNASSVDNGDKELKEDDLTDQEEEDYLLDEQMSSTDESENKEEEINMLDDEANLPIEELLKRMYGFKSGEDYINFMENEDDANEENNYYNKTGENYKSDKENYSPTRFHNKLKKEKYDEYDTKLKIEKREEENKNYEKDEHEYESDNYDKEKINKKKELILLKNDIENDSDETSEHIKRDSRSSCQKQNCEKKRRIIKDEYNLRRTKIAKSKPSSDNNNMMIMMIY</sequence>
<comment type="subcellular location">
    <subcellularLocation>
        <location evidence="1">Nucleus</location>
    </subcellularLocation>
</comment>
<feature type="coiled-coil region" evidence="5">
    <location>
        <begin position="30"/>
        <end position="57"/>
    </location>
</feature>
<dbReference type="PROSITE" id="PS51204">
    <property type="entry name" value="HSA"/>
    <property type="match status" value="1"/>
</dbReference>
<keyword evidence="5" id="KW-0175">Coiled coil</keyword>
<evidence type="ECO:0000256" key="3">
    <source>
        <dbReference type="ARBA" id="ARBA00022806"/>
    </source>
</evidence>
<dbReference type="GO" id="GO:0003677">
    <property type="term" value="F:DNA binding"/>
    <property type="evidence" value="ECO:0007669"/>
    <property type="project" value="UniProtKB-KW"/>
</dbReference>
<accession>W7FEH6</accession>
<keyword evidence="3" id="KW-0378">Hydrolase</keyword>
<protein>
    <recommendedName>
        <fullName evidence="7">HSA domain-containing protein</fullName>
    </recommendedName>
</protein>
<dbReference type="PANTHER" id="PTHR45685">
    <property type="entry name" value="HELICASE SRCAP-RELATED"/>
    <property type="match status" value="1"/>
</dbReference>
<dbReference type="InterPro" id="IPR050520">
    <property type="entry name" value="INO80/SWR1_helicase"/>
</dbReference>
<reference evidence="9" key="1">
    <citation type="submission" date="2007-11" db="EMBL/GenBank/DDBJ databases">
        <authorList>
            <consortium name="The Broad Institute Genome Sequencing Platform"/>
            <person name="Volkman S.K."/>
            <person name="Daily J.P."/>
            <person name="Sarr O."/>
            <person name="Ndiaye D."/>
            <person name="Ndir O."/>
            <person name="Mboup S."/>
            <person name="Lukens A."/>
            <person name="Stange-Thomann N."/>
            <person name="Mauceli E."/>
            <person name="Gnerre S."/>
            <person name="Jaffe D."/>
            <person name="Zainoun J."/>
            <person name="Wiegand R.C."/>
            <person name="Birren B."/>
            <person name="Galagan J."/>
            <person name="Lander E."/>
            <person name="Wirth D.F."/>
        </authorList>
    </citation>
    <scope>NUCLEOTIDE SEQUENCE [LARGE SCALE GENOMIC DNA]</scope>
    <source>
        <strain evidence="9">7G8</strain>
    </source>
</reference>
<dbReference type="InterPro" id="IPR014012">
    <property type="entry name" value="HSA_dom"/>
</dbReference>
<keyword evidence="4" id="KW-0067">ATP-binding</keyword>
<evidence type="ECO:0000256" key="5">
    <source>
        <dbReference type="SAM" id="Coils"/>
    </source>
</evidence>
<dbReference type="GO" id="GO:0005524">
    <property type="term" value="F:ATP binding"/>
    <property type="evidence" value="ECO:0007669"/>
    <property type="project" value="UniProtKB-KW"/>
</dbReference>
<evidence type="ECO:0000259" key="7">
    <source>
        <dbReference type="PROSITE" id="PS51204"/>
    </source>
</evidence>
<dbReference type="GO" id="GO:0042393">
    <property type="term" value="F:histone binding"/>
    <property type="evidence" value="ECO:0007669"/>
    <property type="project" value="TreeGrafter"/>
</dbReference>
<evidence type="ECO:0000256" key="4">
    <source>
        <dbReference type="ARBA" id="ARBA00022840"/>
    </source>
</evidence>
<evidence type="ECO:0000256" key="6">
    <source>
        <dbReference type="SAM" id="MobiDB-lite"/>
    </source>
</evidence>
<feature type="compositionally biased region" description="Basic and acidic residues" evidence="6">
    <location>
        <begin position="388"/>
        <end position="397"/>
    </location>
</feature>
<feature type="region of interest" description="Disordered" evidence="6">
    <location>
        <begin position="209"/>
        <end position="234"/>
    </location>
</feature>
<organism evidence="8 9">
    <name type="scientific">Plasmodium falciparum (isolate 7G8)</name>
    <dbReference type="NCBI Taxonomy" id="57266"/>
    <lineage>
        <taxon>Eukaryota</taxon>
        <taxon>Sar</taxon>
        <taxon>Alveolata</taxon>
        <taxon>Apicomplexa</taxon>
        <taxon>Aconoidasida</taxon>
        <taxon>Haemosporida</taxon>
        <taxon>Plasmodiidae</taxon>
        <taxon>Plasmodium</taxon>
        <taxon>Plasmodium (Laverania)</taxon>
    </lineage>
</organism>
<feature type="region of interest" description="Disordered" evidence="6">
    <location>
        <begin position="384"/>
        <end position="406"/>
    </location>
</feature>
<proteinExistence type="predicted"/>
<name>W7FEH6_PLAF8</name>
<dbReference type="GO" id="GO:0004386">
    <property type="term" value="F:helicase activity"/>
    <property type="evidence" value="ECO:0007669"/>
    <property type="project" value="UniProtKB-KW"/>
</dbReference>
<evidence type="ECO:0000256" key="2">
    <source>
        <dbReference type="ARBA" id="ARBA00022741"/>
    </source>
</evidence>
<dbReference type="GO" id="GO:0000812">
    <property type="term" value="C:Swr1 complex"/>
    <property type="evidence" value="ECO:0007669"/>
    <property type="project" value="TreeGrafter"/>
</dbReference>